<gene>
    <name evidence="5" type="ORF">GFH30_06570</name>
    <name evidence="4" type="ORF">GHJ48_09340</name>
</gene>
<name>A0A5Q0P399_9GAMM</name>
<evidence type="ECO:0000256" key="3">
    <source>
        <dbReference type="ARBA" id="ARBA00022691"/>
    </source>
</evidence>
<dbReference type="Pfam" id="PF05401">
    <property type="entry name" value="NodS"/>
    <property type="match status" value="1"/>
</dbReference>
<dbReference type="EMBL" id="CP045650">
    <property type="protein sequence ID" value="QGA11072.1"/>
    <property type="molecule type" value="Genomic_DNA"/>
</dbReference>
<dbReference type="PANTHER" id="PTHR43464:SF19">
    <property type="entry name" value="UBIQUINONE BIOSYNTHESIS O-METHYLTRANSFERASE, MITOCHONDRIAL"/>
    <property type="match status" value="1"/>
</dbReference>
<evidence type="ECO:0000313" key="4">
    <source>
        <dbReference type="EMBL" id="MQW92589.1"/>
    </source>
</evidence>
<accession>A0A5Q0P399</accession>
<dbReference type="InterPro" id="IPR029063">
    <property type="entry name" value="SAM-dependent_MTases_sf"/>
</dbReference>
<dbReference type="RefSeq" id="WP_153371467.1">
    <property type="nucleotide sequence ID" value="NZ_CP045650.1"/>
</dbReference>
<evidence type="ECO:0000256" key="2">
    <source>
        <dbReference type="ARBA" id="ARBA00022679"/>
    </source>
</evidence>
<dbReference type="GO" id="GO:0008757">
    <property type="term" value="F:S-adenosylmethionine-dependent methyltransferase activity"/>
    <property type="evidence" value="ECO:0007669"/>
    <property type="project" value="InterPro"/>
</dbReference>
<dbReference type="CDD" id="cd02440">
    <property type="entry name" value="AdoMet_MTases"/>
    <property type="match status" value="1"/>
</dbReference>
<sequence length="205" mass="23719">METNKSNYDHDYFDALYAVNEGDPWQYEQRWYEQRKRNITLAVLPNAQFSNAIEMGCSNGVLSEQLAARCQKLYCLDANQIAVSLAKQRLQQHRHVEVIQGIIPQDLPQQKFDLIVLSEVLYYLDQTSLLQVIEWLNTALNPNGSILACHWLQPIQHFEMNGQAVHTLLKEKLSYPHYLQLGDADFLLDVWRQTQTSIADEEGLI</sequence>
<dbReference type="EMBL" id="WITK01000014">
    <property type="protein sequence ID" value="MQW92589.1"/>
    <property type="molecule type" value="Genomic_DNA"/>
</dbReference>
<evidence type="ECO:0000313" key="7">
    <source>
        <dbReference type="Proteomes" id="UP000480556"/>
    </source>
</evidence>
<reference evidence="6 7" key="1">
    <citation type="submission" date="2019-10" db="EMBL/GenBank/DDBJ databases">
        <authorList>
            <person name="Dong K."/>
        </authorList>
    </citation>
    <scope>NUCLEOTIDE SEQUENCE [LARGE SCALE GENOMIC DNA]</scope>
    <source>
        <strain evidence="6">dk386</strain>
        <strain evidence="5">Dk386</strain>
        <strain evidence="7">dk771</strain>
        <strain evidence="4">Dk771</strain>
    </source>
</reference>
<dbReference type="SUPFAM" id="SSF53335">
    <property type="entry name" value="S-adenosyl-L-methionine-dependent methyltransferases"/>
    <property type="match status" value="1"/>
</dbReference>
<dbReference type="GO" id="GO:0032259">
    <property type="term" value="P:methylation"/>
    <property type="evidence" value="ECO:0007669"/>
    <property type="project" value="UniProtKB-KW"/>
</dbReference>
<dbReference type="GO" id="GO:0009312">
    <property type="term" value="P:oligosaccharide biosynthetic process"/>
    <property type="evidence" value="ECO:0007669"/>
    <property type="project" value="InterPro"/>
</dbReference>
<dbReference type="Proteomes" id="UP000480556">
    <property type="component" value="Unassembled WGS sequence"/>
</dbReference>
<protein>
    <submittedName>
        <fullName evidence="4">Methyltransferase domain-containing protein</fullName>
    </submittedName>
</protein>
<keyword evidence="6" id="KW-1185">Reference proteome</keyword>
<dbReference type="PANTHER" id="PTHR43464">
    <property type="entry name" value="METHYLTRANSFERASE"/>
    <property type="match status" value="1"/>
</dbReference>
<keyword evidence="1 4" id="KW-0489">Methyltransferase</keyword>
<keyword evidence="2" id="KW-0808">Transferase</keyword>
<dbReference type="Gene3D" id="3.40.50.150">
    <property type="entry name" value="Vaccinia Virus protein VP39"/>
    <property type="match status" value="1"/>
</dbReference>
<evidence type="ECO:0000313" key="6">
    <source>
        <dbReference type="Proteomes" id="UP000327478"/>
    </source>
</evidence>
<keyword evidence="3" id="KW-0949">S-adenosyl-L-methionine</keyword>
<evidence type="ECO:0000256" key="1">
    <source>
        <dbReference type="ARBA" id="ARBA00022603"/>
    </source>
</evidence>
<evidence type="ECO:0000313" key="5">
    <source>
        <dbReference type="EMBL" id="QGA11072.1"/>
    </source>
</evidence>
<organism evidence="4 7">
    <name type="scientific">Acinetobacter wanghuae</name>
    <dbReference type="NCBI Taxonomy" id="2662362"/>
    <lineage>
        <taxon>Bacteria</taxon>
        <taxon>Pseudomonadati</taxon>
        <taxon>Pseudomonadota</taxon>
        <taxon>Gammaproteobacteria</taxon>
        <taxon>Moraxellales</taxon>
        <taxon>Moraxellaceae</taxon>
        <taxon>Acinetobacter</taxon>
    </lineage>
</organism>
<proteinExistence type="predicted"/>
<dbReference type="InterPro" id="IPR008715">
    <property type="entry name" value="SAM-MeTfrase_NodS-like"/>
</dbReference>
<dbReference type="AlphaFoldDB" id="A0A5Q0P399"/>
<dbReference type="Proteomes" id="UP000327478">
    <property type="component" value="Chromosome"/>
</dbReference>